<gene>
    <name evidence="7" type="ORF">R3Q16_00360</name>
</gene>
<dbReference type="EMBL" id="JAWLKB010000001">
    <property type="protein sequence ID" value="MDV6265037.1"/>
    <property type="molecule type" value="Genomic_DNA"/>
</dbReference>
<accession>A0ABU4BLE8</accession>
<feature type="transmembrane region" description="Helical" evidence="5">
    <location>
        <begin position="96"/>
        <end position="115"/>
    </location>
</feature>
<keyword evidence="3 5" id="KW-1133">Transmembrane helix</keyword>
<organism evidence="7 8">
    <name type="scientific">Rhodococcus globerulus</name>
    <dbReference type="NCBI Taxonomy" id="33008"/>
    <lineage>
        <taxon>Bacteria</taxon>
        <taxon>Bacillati</taxon>
        <taxon>Actinomycetota</taxon>
        <taxon>Actinomycetes</taxon>
        <taxon>Mycobacteriales</taxon>
        <taxon>Nocardiaceae</taxon>
        <taxon>Rhodococcus</taxon>
    </lineage>
</organism>
<dbReference type="Gene3D" id="3.30.750.24">
    <property type="entry name" value="STAS domain"/>
    <property type="match status" value="1"/>
</dbReference>
<evidence type="ECO:0000256" key="3">
    <source>
        <dbReference type="ARBA" id="ARBA00022989"/>
    </source>
</evidence>
<evidence type="ECO:0000313" key="7">
    <source>
        <dbReference type="EMBL" id="MDV6265037.1"/>
    </source>
</evidence>
<dbReference type="Pfam" id="PF00916">
    <property type="entry name" value="Sulfate_transp"/>
    <property type="match status" value="1"/>
</dbReference>
<feature type="transmembrane region" description="Helical" evidence="5">
    <location>
        <begin position="320"/>
        <end position="341"/>
    </location>
</feature>
<keyword evidence="2 5" id="KW-0812">Transmembrane</keyword>
<evidence type="ECO:0000259" key="6">
    <source>
        <dbReference type="PROSITE" id="PS50801"/>
    </source>
</evidence>
<evidence type="ECO:0000256" key="1">
    <source>
        <dbReference type="ARBA" id="ARBA00004141"/>
    </source>
</evidence>
<evidence type="ECO:0000256" key="2">
    <source>
        <dbReference type="ARBA" id="ARBA00022692"/>
    </source>
</evidence>
<reference evidence="7 8" key="1">
    <citation type="submission" date="2023-10" db="EMBL/GenBank/DDBJ databases">
        <title>Development of a sustainable strategy for remediation of hydrocarbon-contaminated territories based on the waste exchange concept.</title>
        <authorList>
            <person name="Krivoruchko A."/>
        </authorList>
    </citation>
    <scope>NUCLEOTIDE SEQUENCE [LARGE SCALE GENOMIC DNA]</scope>
    <source>
        <strain evidence="7 8">IEGM 1203</strain>
    </source>
</reference>
<feature type="transmembrane region" description="Helical" evidence="5">
    <location>
        <begin position="197"/>
        <end position="216"/>
    </location>
</feature>
<dbReference type="Proteomes" id="UP001185927">
    <property type="component" value="Unassembled WGS sequence"/>
</dbReference>
<keyword evidence="8" id="KW-1185">Reference proteome</keyword>
<dbReference type="InterPro" id="IPR001902">
    <property type="entry name" value="SLC26A/SulP_fam"/>
</dbReference>
<feature type="transmembrane region" description="Helical" evidence="5">
    <location>
        <begin position="377"/>
        <end position="405"/>
    </location>
</feature>
<sequence length="565" mass="58259">MSAVLGRIRALLPRERMTRADVIAGLPGAIGSVPDGMASGVLAGVSPLHGLYASMAGRVFGGLSTSTRLMVVTTTSASALAAGSALTDIPDEDRSAALVMLTLIAGGVMIVAAVLRLGRYTRFVSHSVMTAFLLGVAANIAFGQIPALLGVDAEGGFALAKAVNVLTHPGEIDWRSAVVGVSALILMWALGQTRLRLYASLVALLVPTVLVVALGWDSVSRVSDIATIPTGFPIPGLPDLTVLSPALLSGALTVAVIVLVQGAGVAESAPNPDGSRSSANQDFTAQGVGNVAASLLRGMPVGGSVGQTALNRTAGARTRWAAIWSGLWLVVLLAAFAGLVGQVPMPTLAAVLIVAAAGSLDPAKLSAIWSSGYTSRVVFGTTLMATLLLPVTAAVGIGVALSLILQLNQEAIDLKVVRLRVDGNQLVEASAPKQLSDNEIVILDVYGSLFYAGARTLAAHLPDPAGARSPVVILRLRGRTTVSATFFTIVADYARRLDAVGGQLHLSGIDPRIRDYWTDELLAAHGVSIEFHPATATIGESTLAAYAEARVRTHDGDNPPREKPC</sequence>
<feature type="transmembrane region" description="Helical" evidence="5">
    <location>
        <begin position="246"/>
        <end position="266"/>
    </location>
</feature>
<evidence type="ECO:0000256" key="5">
    <source>
        <dbReference type="SAM" id="Phobius"/>
    </source>
</evidence>
<comment type="subcellular location">
    <subcellularLocation>
        <location evidence="1">Membrane</location>
        <topology evidence="1">Multi-pass membrane protein</topology>
    </subcellularLocation>
</comment>
<dbReference type="InterPro" id="IPR036513">
    <property type="entry name" value="STAS_dom_sf"/>
</dbReference>
<feature type="domain" description="STAS" evidence="6">
    <location>
        <begin position="430"/>
        <end position="515"/>
    </location>
</feature>
<evidence type="ECO:0000256" key="4">
    <source>
        <dbReference type="ARBA" id="ARBA00023136"/>
    </source>
</evidence>
<dbReference type="SUPFAM" id="SSF52091">
    <property type="entry name" value="SpoIIaa-like"/>
    <property type="match status" value="1"/>
</dbReference>
<proteinExistence type="predicted"/>
<keyword evidence="4 5" id="KW-0472">Membrane</keyword>
<dbReference type="PROSITE" id="PS50801">
    <property type="entry name" value="STAS"/>
    <property type="match status" value="1"/>
</dbReference>
<dbReference type="InterPro" id="IPR002645">
    <property type="entry name" value="STAS_dom"/>
</dbReference>
<feature type="transmembrane region" description="Helical" evidence="5">
    <location>
        <begin position="127"/>
        <end position="149"/>
    </location>
</feature>
<feature type="transmembrane region" description="Helical" evidence="5">
    <location>
        <begin position="172"/>
        <end position="190"/>
    </location>
</feature>
<evidence type="ECO:0000313" key="8">
    <source>
        <dbReference type="Proteomes" id="UP001185927"/>
    </source>
</evidence>
<dbReference type="InterPro" id="IPR011547">
    <property type="entry name" value="SLC26A/SulP_dom"/>
</dbReference>
<comment type="caution">
    <text evidence="7">The sequence shown here is derived from an EMBL/GenBank/DDBJ whole genome shotgun (WGS) entry which is preliminary data.</text>
</comment>
<dbReference type="RefSeq" id="WP_287162305.1">
    <property type="nucleotide sequence ID" value="NZ_JAWLKB010000001.1"/>
</dbReference>
<protein>
    <submittedName>
        <fullName evidence="7">SulP family inorganic anion transporter</fullName>
    </submittedName>
</protein>
<name>A0ABU4BLE8_RHOGO</name>
<dbReference type="PANTHER" id="PTHR11814">
    <property type="entry name" value="SULFATE TRANSPORTER"/>
    <property type="match status" value="1"/>
</dbReference>